<gene>
    <name evidence="2" type="ORF">FBUS_09945</name>
</gene>
<sequence length="90" mass="10302">MRSVVLLCLIVVLFTAYAEAKPSEESREKLRASGEKMVKALREAVMKAYEKVKERTLAYFARDGVGEKLTDIITIFLERATKRLEKYTAE</sequence>
<feature type="chain" id="PRO_5034453930" evidence="1">
    <location>
        <begin position="21"/>
        <end position="90"/>
    </location>
</feature>
<feature type="signal peptide" evidence="1">
    <location>
        <begin position="1"/>
        <end position="20"/>
    </location>
</feature>
<evidence type="ECO:0000313" key="3">
    <source>
        <dbReference type="Proteomes" id="UP000728185"/>
    </source>
</evidence>
<keyword evidence="3" id="KW-1185">Reference proteome</keyword>
<reference evidence="2" key="1">
    <citation type="submission" date="2019-05" db="EMBL/GenBank/DDBJ databases">
        <title>Annotation for the trematode Fasciolopsis buski.</title>
        <authorList>
            <person name="Choi Y.-J."/>
        </authorList>
    </citation>
    <scope>NUCLEOTIDE SEQUENCE</scope>
    <source>
        <strain evidence="2">HT</strain>
        <tissue evidence="2">Whole worm</tissue>
    </source>
</reference>
<evidence type="ECO:0000313" key="2">
    <source>
        <dbReference type="EMBL" id="KAA0185943.1"/>
    </source>
</evidence>
<evidence type="ECO:0000256" key="1">
    <source>
        <dbReference type="SAM" id="SignalP"/>
    </source>
</evidence>
<dbReference type="AlphaFoldDB" id="A0A8E0RM38"/>
<protein>
    <submittedName>
        <fullName evidence="2">MF6p protein</fullName>
    </submittedName>
</protein>
<accession>A0A8E0RM38</accession>
<dbReference type="EMBL" id="LUCM01010085">
    <property type="protein sequence ID" value="KAA0185943.1"/>
    <property type="molecule type" value="Genomic_DNA"/>
</dbReference>
<dbReference type="OrthoDB" id="6245537at2759"/>
<comment type="caution">
    <text evidence="2">The sequence shown here is derived from an EMBL/GenBank/DDBJ whole genome shotgun (WGS) entry which is preliminary data.</text>
</comment>
<dbReference type="Proteomes" id="UP000728185">
    <property type="component" value="Unassembled WGS sequence"/>
</dbReference>
<organism evidence="2 3">
    <name type="scientific">Fasciolopsis buskii</name>
    <dbReference type="NCBI Taxonomy" id="27845"/>
    <lineage>
        <taxon>Eukaryota</taxon>
        <taxon>Metazoa</taxon>
        <taxon>Spiralia</taxon>
        <taxon>Lophotrochozoa</taxon>
        <taxon>Platyhelminthes</taxon>
        <taxon>Trematoda</taxon>
        <taxon>Digenea</taxon>
        <taxon>Plagiorchiida</taxon>
        <taxon>Echinostomata</taxon>
        <taxon>Echinostomatoidea</taxon>
        <taxon>Fasciolidae</taxon>
        <taxon>Fasciolopsis</taxon>
    </lineage>
</organism>
<name>A0A8E0RM38_9TREM</name>
<proteinExistence type="predicted"/>
<keyword evidence="1" id="KW-0732">Signal</keyword>